<feature type="domain" description="DUF7673" evidence="2">
    <location>
        <begin position="72"/>
        <end position="155"/>
    </location>
</feature>
<sequence>MTAESVHQHVNNYDAMSKPSDSGRTVTFTVPNHLFDAFNETANDFFATAHEGTTPAQRAAEIRAQDKDAGVDSLATLLDVAQGDAGQAGVIARFLAGLYNGADFPFDLTELRGLDDDLFEHCLAVLRLDHRPAVEVHNYFPGGAVRWQTMINQWGIGARNTAPPTADAGIGSQTYEAEYVAYSDAPGYRDVTLFVALHIESHTEKALGFHLSADHCARLAEDLLSVHRDAWDRESGMALDASDTETRPSWLRLTRIA</sequence>
<evidence type="ECO:0000256" key="1">
    <source>
        <dbReference type="SAM" id="MobiDB-lite"/>
    </source>
</evidence>
<evidence type="ECO:0000259" key="2">
    <source>
        <dbReference type="Pfam" id="PF24720"/>
    </source>
</evidence>
<feature type="domain" description="Half a barrel" evidence="3">
    <location>
        <begin position="174"/>
        <end position="251"/>
    </location>
</feature>
<dbReference type="AlphaFoldDB" id="A0A656QG22"/>
<evidence type="ECO:0000313" key="5">
    <source>
        <dbReference type="Proteomes" id="UP000027451"/>
    </source>
</evidence>
<reference evidence="4 5" key="1">
    <citation type="submission" date="2014-03" db="EMBL/GenBank/DDBJ databases">
        <title>Draft Genome Sequences of Four Burkholderia Strains.</title>
        <authorList>
            <person name="Liu X.Y."/>
            <person name="Li C.X."/>
            <person name="Xu J.H."/>
        </authorList>
    </citation>
    <scope>NUCLEOTIDE SEQUENCE [LARGE SCALE GENOMIC DNA]</scope>
    <source>
        <strain evidence="4 5">OP-1</strain>
    </source>
</reference>
<gene>
    <name evidence="4" type="ORF">BG60_09175</name>
</gene>
<dbReference type="InterPro" id="IPR056090">
    <property type="entry name" value="DUF7673"/>
</dbReference>
<organism evidence="4 5">
    <name type="scientific">Caballeronia zhejiangensis</name>
    <dbReference type="NCBI Taxonomy" id="871203"/>
    <lineage>
        <taxon>Bacteria</taxon>
        <taxon>Pseudomonadati</taxon>
        <taxon>Pseudomonadota</taxon>
        <taxon>Betaproteobacteria</taxon>
        <taxon>Burkholderiales</taxon>
        <taxon>Burkholderiaceae</taxon>
        <taxon>Caballeronia</taxon>
    </lineage>
</organism>
<feature type="region of interest" description="Disordered" evidence="1">
    <location>
        <begin position="1"/>
        <end position="22"/>
    </location>
</feature>
<protein>
    <submittedName>
        <fullName evidence="4">Uncharacterized protein</fullName>
    </submittedName>
</protein>
<dbReference type="Pfam" id="PF24720">
    <property type="entry name" value="DUF7673"/>
    <property type="match status" value="1"/>
</dbReference>
<dbReference type="InterPro" id="IPR056469">
    <property type="entry name" value="HAB_dom"/>
</dbReference>
<keyword evidence="5" id="KW-1185">Reference proteome</keyword>
<evidence type="ECO:0000313" key="4">
    <source>
        <dbReference type="EMBL" id="KDR28785.1"/>
    </source>
</evidence>
<comment type="caution">
    <text evidence="4">The sequence shown here is derived from an EMBL/GenBank/DDBJ whole genome shotgun (WGS) entry which is preliminary data.</text>
</comment>
<dbReference type="Pfam" id="PF24721">
    <property type="entry name" value="HAB"/>
    <property type="match status" value="1"/>
</dbReference>
<dbReference type="EMBL" id="JFHD01000016">
    <property type="protein sequence ID" value="KDR28785.1"/>
    <property type="molecule type" value="Genomic_DNA"/>
</dbReference>
<name>A0A656QG22_9BURK</name>
<accession>A0A656QG22</accession>
<proteinExistence type="predicted"/>
<evidence type="ECO:0000259" key="3">
    <source>
        <dbReference type="Pfam" id="PF24721"/>
    </source>
</evidence>
<dbReference type="Proteomes" id="UP000027451">
    <property type="component" value="Unassembled WGS sequence"/>
</dbReference>